<keyword evidence="4" id="KW-1185">Reference proteome</keyword>
<feature type="region of interest" description="Disordered" evidence="1">
    <location>
        <begin position="311"/>
        <end position="509"/>
    </location>
</feature>
<dbReference type="PANTHER" id="PTHR36167:SF3">
    <property type="entry name" value="C2H2 FINGER DOMAIN TRANSCRIPTION FACTOR (EUROFUNG)-RELATED"/>
    <property type="match status" value="1"/>
</dbReference>
<feature type="region of interest" description="Disordered" evidence="1">
    <location>
        <begin position="535"/>
        <end position="561"/>
    </location>
</feature>
<proteinExistence type="predicted"/>
<accession>A0A6A6J0M5</accession>
<dbReference type="Proteomes" id="UP000800094">
    <property type="component" value="Unassembled WGS sequence"/>
</dbReference>
<sequence length="989" mass="110902">MVEPISLIASAITVAGTGTQLASILFNVAQSLKNAPAEIAELADEVSTLSRSLMSLADTIETNQALCKPALFLQTESILCRFKLVEEELKELTKKRRTLERWRWVLRRPKAKVLMVKIESIKSALALELNIIQLAKEERNHAIASDEQTVARTPNRFRKVVESVVQANRVAVEHAKQESESHPTQKRRQYNTEIQRWEAGAFDTATWLYNLVFVADLAQNSPPEAWSSAGRQASVTDSHSDDERGGNCPSAGGARRPDASNRALIVWNKNTEPRFVVDRLLMVWTELSDEQIRASATGDLDDAWSKSLMDSIQNGEAEDTKDGRRGEKEENEDEDDDDDDDDDRDEAEAEAEEEAEVPAEFWDMHTQSSEESSILSTTLPSIPGRTPIGGSIDSAETPLPPRNLSRSPPPPPPTGYAPDDHPRRRVHFSDRAYAESIGDSTFDGTLHDVRRSGHGYIPSGKEPLPDTWPYRPEPNYSTTQSARRQPSNAPHYFPQPSDNCSVFSEPGTRSRRFRDPWRFVDDPFEDPVDFYSTAHSKTRQPLGAPSGATHSPNPFAARTSRPKRFEGNEAPAEKPVDLAAFADTLDYFIRVRANRESAKADAAKRQKVAEADANDRETKIGEQKAMSVQDTRLGDEYKKRVQQWEDSFAALDKDRKDVLEILKDSRGAVPKRRTSIWRGDHRIEVAEYTTEKMEPFPTFHANLLDPNSIQRADCGQSGPDGPAQGICSTSKAPQNSSKAFAVPLAQPTLHFSPHLGRSCIKTCELQLSLSKNGIKAEFDDLSEGNWSATTKPYDQREGFVRSTISWEHPVFVMGSELLRTLRGVGWKPLYFRGSDAGQTFFLGSQPIHVTFFKPTYKPQWQPLTSPCDAEYLVIAKALVEEDALEEWRLRFEYTDDGGYILDGRLTANEIEALVERSFLMREARHRTLHRQLEWTRDCRESVSDEGYVPSIASETRRSTSFAGITHDRSSVSRERTPGMGAIDNALNNI</sequence>
<feature type="compositionally biased region" description="Basic and acidic residues" evidence="1">
    <location>
        <begin position="318"/>
        <end position="328"/>
    </location>
</feature>
<dbReference type="AlphaFoldDB" id="A0A6A6J0M5"/>
<evidence type="ECO:0000313" key="3">
    <source>
        <dbReference type="EMBL" id="KAF2254963.1"/>
    </source>
</evidence>
<protein>
    <recommendedName>
        <fullName evidence="2">DUF8035 domain-containing protein</fullName>
    </recommendedName>
</protein>
<dbReference type="InterPro" id="IPR058348">
    <property type="entry name" value="DUF8035"/>
</dbReference>
<evidence type="ECO:0000256" key="1">
    <source>
        <dbReference type="SAM" id="MobiDB-lite"/>
    </source>
</evidence>
<gene>
    <name evidence="3" type="ORF">BU26DRAFT_559606</name>
</gene>
<reference evidence="3" key="1">
    <citation type="journal article" date="2020" name="Stud. Mycol.">
        <title>101 Dothideomycetes genomes: a test case for predicting lifestyles and emergence of pathogens.</title>
        <authorList>
            <person name="Haridas S."/>
            <person name="Albert R."/>
            <person name="Binder M."/>
            <person name="Bloem J."/>
            <person name="Labutti K."/>
            <person name="Salamov A."/>
            <person name="Andreopoulos B."/>
            <person name="Baker S."/>
            <person name="Barry K."/>
            <person name="Bills G."/>
            <person name="Bluhm B."/>
            <person name="Cannon C."/>
            <person name="Castanera R."/>
            <person name="Culley D."/>
            <person name="Daum C."/>
            <person name="Ezra D."/>
            <person name="Gonzalez J."/>
            <person name="Henrissat B."/>
            <person name="Kuo A."/>
            <person name="Liang C."/>
            <person name="Lipzen A."/>
            <person name="Lutzoni F."/>
            <person name="Magnuson J."/>
            <person name="Mondo S."/>
            <person name="Nolan M."/>
            <person name="Ohm R."/>
            <person name="Pangilinan J."/>
            <person name="Park H.-J."/>
            <person name="Ramirez L."/>
            <person name="Alfaro M."/>
            <person name="Sun H."/>
            <person name="Tritt A."/>
            <person name="Yoshinaga Y."/>
            <person name="Zwiers L.-H."/>
            <person name="Turgeon B."/>
            <person name="Goodwin S."/>
            <person name="Spatafora J."/>
            <person name="Crous P."/>
            <person name="Grigoriev I."/>
        </authorList>
    </citation>
    <scope>NUCLEOTIDE SEQUENCE</scope>
    <source>
        <strain evidence="3">CBS 122368</strain>
    </source>
</reference>
<dbReference type="EMBL" id="ML987190">
    <property type="protein sequence ID" value="KAF2254963.1"/>
    <property type="molecule type" value="Genomic_DNA"/>
</dbReference>
<dbReference type="Pfam" id="PF26118">
    <property type="entry name" value="DUF8035"/>
    <property type="match status" value="1"/>
</dbReference>
<dbReference type="InterPro" id="IPR039327">
    <property type="entry name" value="CON7-like"/>
</dbReference>
<dbReference type="PANTHER" id="PTHR36167">
    <property type="entry name" value="C2H2 FINGER DOMAIN TRANSCRIPTION FACTOR (EUROFUNG)-RELATED"/>
    <property type="match status" value="1"/>
</dbReference>
<feature type="region of interest" description="Disordered" evidence="1">
    <location>
        <begin position="223"/>
        <end position="257"/>
    </location>
</feature>
<dbReference type="GO" id="GO:0006355">
    <property type="term" value="P:regulation of DNA-templated transcription"/>
    <property type="evidence" value="ECO:0007669"/>
    <property type="project" value="InterPro"/>
</dbReference>
<dbReference type="OrthoDB" id="3045089at2759"/>
<dbReference type="RefSeq" id="XP_033689967.1">
    <property type="nucleotide sequence ID" value="XM_033832719.1"/>
</dbReference>
<feature type="compositionally biased region" description="Acidic residues" evidence="1">
    <location>
        <begin position="329"/>
        <end position="357"/>
    </location>
</feature>
<name>A0A6A6J0M5_9PLEO</name>
<feature type="compositionally biased region" description="Polar residues" evidence="1">
    <location>
        <begin position="475"/>
        <end position="488"/>
    </location>
</feature>
<organism evidence="3 4">
    <name type="scientific">Trematosphaeria pertusa</name>
    <dbReference type="NCBI Taxonomy" id="390896"/>
    <lineage>
        <taxon>Eukaryota</taxon>
        <taxon>Fungi</taxon>
        <taxon>Dikarya</taxon>
        <taxon>Ascomycota</taxon>
        <taxon>Pezizomycotina</taxon>
        <taxon>Dothideomycetes</taxon>
        <taxon>Pleosporomycetidae</taxon>
        <taxon>Pleosporales</taxon>
        <taxon>Massarineae</taxon>
        <taxon>Trematosphaeriaceae</taxon>
        <taxon>Trematosphaeria</taxon>
    </lineage>
</organism>
<feature type="compositionally biased region" description="Low complexity" evidence="1">
    <location>
        <begin position="369"/>
        <end position="383"/>
    </location>
</feature>
<evidence type="ECO:0000259" key="2">
    <source>
        <dbReference type="Pfam" id="PF26118"/>
    </source>
</evidence>
<evidence type="ECO:0000313" key="4">
    <source>
        <dbReference type="Proteomes" id="UP000800094"/>
    </source>
</evidence>
<dbReference type="GeneID" id="54586049"/>
<feature type="compositionally biased region" description="Basic and acidic residues" evidence="1">
    <location>
        <begin position="418"/>
        <end position="433"/>
    </location>
</feature>
<feature type="domain" description="DUF8035" evidence="2">
    <location>
        <begin position="874"/>
        <end position="923"/>
    </location>
</feature>